<dbReference type="InterPro" id="IPR038765">
    <property type="entry name" value="Papain-like_cys_pep_sf"/>
</dbReference>
<evidence type="ECO:0000259" key="4">
    <source>
        <dbReference type="PROSITE" id="PS50071"/>
    </source>
</evidence>
<name>A0A814BR21_9BILA</name>
<comment type="subcellular location">
    <subcellularLocation>
        <location evidence="1 2">Nucleus</location>
    </subcellularLocation>
</comment>
<dbReference type="Proteomes" id="UP000663879">
    <property type="component" value="Unassembled WGS sequence"/>
</dbReference>
<keyword evidence="1 2" id="KW-0539">Nucleus</keyword>
<keyword evidence="1 2" id="KW-0238">DNA-binding</keyword>
<feature type="non-terminal residue" evidence="5">
    <location>
        <position position="1"/>
    </location>
</feature>
<feature type="coiled-coil region" evidence="3">
    <location>
        <begin position="1434"/>
        <end position="1503"/>
    </location>
</feature>
<feature type="domain" description="Homeobox" evidence="4">
    <location>
        <begin position="939"/>
        <end position="1001"/>
    </location>
</feature>
<proteinExistence type="predicted"/>
<evidence type="ECO:0000256" key="2">
    <source>
        <dbReference type="RuleBase" id="RU000682"/>
    </source>
</evidence>
<comment type="caution">
    <text evidence="5">The sequence shown here is derived from an EMBL/GenBank/DDBJ whole genome shotgun (WGS) entry which is preliminary data.</text>
</comment>
<dbReference type="Gene3D" id="1.10.10.60">
    <property type="entry name" value="Homeodomain-like"/>
    <property type="match status" value="2"/>
</dbReference>
<dbReference type="PROSITE" id="PS50071">
    <property type="entry name" value="HOMEOBOX_2"/>
    <property type="match status" value="2"/>
</dbReference>
<feature type="DNA-binding region" description="Homeobox" evidence="1">
    <location>
        <begin position="1039"/>
        <end position="1100"/>
    </location>
</feature>
<dbReference type="Pfam" id="PF00046">
    <property type="entry name" value="Homeodomain"/>
    <property type="match status" value="2"/>
</dbReference>
<keyword evidence="6" id="KW-1185">Reference proteome</keyword>
<sequence>MRNTRNIDFPKLVKQTIDLLVNEKIHHDEILNISARDENKFWGMLCKKFFGSYKFKDSMYIFTSWKRDVCSYQSLVKEHMTKEAPIRTFAIAFSDEEFEKFKDKILTFTNQRQSFSSDFTDFLSKKLQNLGSNCLLKSDFNWFRKENSRKNGDFWVGKYSCLICKNHYKTRWIHEDMKSITIEGIITSHPISQQKTTSRIFGEKRKLLCHEIVAKGISGFRIENSLSENNMIEYTKIRRISSEFKHRYRIFNEIRVDCDAIKNVFDLLLPETFSNGIKGFVQETAINPFKMTLLSEIQIRMWDMIQQRNPVWHFDASGLFLNEINDQSKPFLFSIVCHDPVSKSFIPIGDFFTPANDALNIQLNLTRIQQTFLKYKKTYNPSVIVTDFSWASINALLRTFLNCDIIQYLKISFEKAIHFDNSHDYVFKTKIYLCSTHFLKNVIDDFDYRTSRIKISSKVRHCFIICFTMLQNSETINEFNENLFHFITIFSQKYLSHICMVSLLKLQINVKTRDVSWLKDSCQFDERKFLDKDEDMRKEIIFRNDFSDNYIRDSPFTKYFSELIQSFMEKNNSIEVDSIARNEYYYPHLMDIIKKRLHLAPLWSAFIISSEKNNFPEKRNLSRFTNNPVEAWFGYFRNNILKINKRVKLIRRLNPSEIVTPFYNYLQMKFNQHYKEICIDFSKKENSHSRNEKETEKWNFPTTSNRTKGIYYMNKFTFNKDLNSEILLNVPEIFPKKASFLVNENCEEYLSQINDYLCFSLLGEKVRFKDVFDLLNGKMLNDLVITLFMEIKSFGSDVKIFNYFQSSQIFDKKIISNKQLLVEDLSAYSSIFGLIFIPSIKHWCLFYVDLREQTFSLLDSLKASDREKSYFERWEQFCKQRTDLSQIKWKIRKFKHKFQSDCVSCGSFVSFIINIFYLAFAGKITEKRKESDDFSSHKEYRKPENHHFNEEQLALLKKYYQRNKIPNQDEIEIIRQNLGEEITKRNICVWFYLSRLSEAIECPSDQLMDLEADDTETFVDGQEKQILDKREKGNFKICKKGRNSIFNETQLKYLRSCFKNNKNPNRFEVDEIAIFLQNEFSAKQIYNWFSNSRKAFFSNNKRTKKANKLRKSLDKTNEEEIEDKGNVNKNLEVKIQKFDSVNSDHSKNLNKEIAEPLIFTNDDENKSKSDSSPRIELSFYNENEIITKQLLMEEKNVEIKFNNLVVEKELEEGEIISDNENNPISLNQEIIRETYTTSKLIEEFPNFKIKNQKFDATDREIEEGEIIYDNEDSSYFLNKEAIGPLSFSNLIEKRISSDSNPERELSFYDEKEMIAKQLLVENEYVENKLQNFDGDGNEIEEGEIISENDLVVAERELEEGEIFPDDAQNHVLSNHLEHNIINTIDIYQYDSLVPTNIYSNFQSIGNDLSIYGHSNLNQINNYLDNIDNEYEVEIQSLKDYIIDLELKIKNLEGLNNCEKELIRNISYEFEEVNYHQDSMKQEIQELKERLDFSEIKYSNLLNDFEITRDLYTQLEGEKCKYQDEIGNLKKEIFTFKDSTLKDNANFLMKSLEQNLKEETRNQNEENEILKIQLAETVKNIEELKASFDSEIISLQEDYENRKCCDELNMANEKQRIINEFTEERLIKESEFSNKVKSINKNLKFKNQQLATKDSEMAKKDEQLRQKDLEIASIQDRYKKDLEVLNTKSHSELTGKITGLNAELNSKNQQIAIKDSEMAKKDEQLRQKDLEIAAIRKKNIKDLEDLRSK</sequence>
<dbReference type="InterPro" id="IPR001356">
    <property type="entry name" value="HD"/>
</dbReference>
<organism evidence="5 6">
    <name type="scientific">Brachionus calyciflorus</name>
    <dbReference type="NCBI Taxonomy" id="104777"/>
    <lineage>
        <taxon>Eukaryota</taxon>
        <taxon>Metazoa</taxon>
        <taxon>Spiralia</taxon>
        <taxon>Gnathifera</taxon>
        <taxon>Rotifera</taxon>
        <taxon>Eurotatoria</taxon>
        <taxon>Monogononta</taxon>
        <taxon>Pseudotrocha</taxon>
        <taxon>Ploima</taxon>
        <taxon>Brachionidae</taxon>
        <taxon>Brachionus</taxon>
    </lineage>
</organism>
<dbReference type="EMBL" id="CAJNOC010002443">
    <property type="protein sequence ID" value="CAF0933384.1"/>
    <property type="molecule type" value="Genomic_DNA"/>
</dbReference>
<reference evidence="5" key="1">
    <citation type="submission" date="2021-02" db="EMBL/GenBank/DDBJ databases">
        <authorList>
            <person name="Nowell W R."/>
        </authorList>
    </citation>
    <scope>NUCLEOTIDE SEQUENCE</scope>
    <source>
        <strain evidence="5">Ploen Becks lab</strain>
    </source>
</reference>
<feature type="coiled-coil region" evidence="3">
    <location>
        <begin position="1541"/>
        <end position="1586"/>
    </location>
</feature>
<dbReference type="CDD" id="cd00086">
    <property type="entry name" value="homeodomain"/>
    <property type="match status" value="1"/>
</dbReference>
<keyword evidence="3" id="KW-0175">Coiled coil</keyword>
<accession>A0A814BR21</accession>
<evidence type="ECO:0000256" key="1">
    <source>
        <dbReference type="PROSITE-ProRule" id="PRU00108"/>
    </source>
</evidence>
<dbReference type="OrthoDB" id="6782894at2759"/>
<dbReference type="SUPFAM" id="SSF54001">
    <property type="entry name" value="Cysteine proteinases"/>
    <property type="match status" value="1"/>
</dbReference>
<gene>
    <name evidence="5" type="ORF">OXX778_LOCUS13031</name>
</gene>
<protein>
    <recommendedName>
        <fullName evidence="4">Homeobox domain-containing protein</fullName>
    </recommendedName>
</protein>
<dbReference type="GO" id="GO:0005634">
    <property type="term" value="C:nucleus"/>
    <property type="evidence" value="ECO:0007669"/>
    <property type="project" value="UniProtKB-SubCell"/>
</dbReference>
<dbReference type="SUPFAM" id="SSF46689">
    <property type="entry name" value="Homeodomain-like"/>
    <property type="match status" value="2"/>
</dbReference>
<dbReference type="SMART" id="SM00389">
    <property type="entry name" value="HOX"/>
    <property type="match status" value="2"/>
</dbReference>
<feature type="DNA-binding region" description="Homeobox" evidence="1">
    <location>
        <begin position="941"/>
        <end position="1002"/>
    </location>
</feature>
<dbReference type="InterPro" id="IPR009057">
    <property type="entry name" value="Homeodomain-like_sf"/>
</dbReference>
<feature type="domain" description="Homeobox" evidence="4">
    <location>
        <begin position="1037"/>
        <end position="1099"/>
    </location>
</feature>
<evidence type="ECO:0000313" key="5">
    <source>
        <dbReference type="EMBL" id="CAF0933384.1"/>
    </source>
</evidence>
<dbReference type="GO" id="GO:0003677">
    <property type="term" value="F:DNA binding"/>
    <property type="evidence" value="ECO:0007669"/>
    <property type="project" value="UniProtKB-UniRule"/>
</dbReference>
<evidence type="ECO:0000313" key="6">
    <source>
        <dbReference type="Proteomes" id="UP000663879"/>
    </source>
</evidence>
<keyword evidence="1 2" id="KW-0371">Homeobox</keyword>
<evidence type="ECO:0000256" key="3">
    <source>
        <dbReference type="SAM" id="Coils"/>
    </source>
</evidence>